<dbReference type="SUPFAM" id="SSF52047">
    <property type="entry name" value="RNI-like"/>
    <property type="match status" value="1"/>
</dbReference>
<gene>
    <name evidence="1" type="ORF">D6D22_09693</name>
</gene>
<dbReference type="EMBL" id="QZAL01000252">
    <property type="protein sequence ID" value="THW32302.1"/>
    <property type="molecule type" value="Genomic_DNA"/>
</dbReference>
<evidence type="ECO:0000313" key="1">
    <source>
        <dbReference type="EMBL" id="THW32302.1"/>
    </source>
</evidence>
<dbReference type="AlphaFoldDB" id="A0A4S8WZX0"/>
<sequence length="386" mass="43554">MSGELDPSAAVFTPMHLEDRQANAIESFRARCIATGSVSGESSLGTIFLFHKRESFLMFKDIVQHPDFSQGVETIVYCPSRFVNRPEHRNWLSHQCALAHNTALLFKPSIYTAQPHQALLDYDGVVSLQQTDAFRQFADMFLTEARSVCPKLNHVVLDCLVSNYNAIHNRRLGEGPRRLTSLTIVNVSVPTNLSRAVFEQLKHVRVIESSGNRFTDTGRDIAGPRVYGLALVRHAKMLESLQLRSNSLLMGDAYILLAQRFVNLRYCRISGLRVSGAAALAVFFLAHAETLEYLVLGNIWLAAGTWKTFSTVLKGQMKRLKQVRLNALHPTGYRWPLEKWMTDEIIRAIVSSDSKEQGSPFMGPYPDIGPQDDYNGVYYDRGRMVW</sequence>
<reference evidence="1 2" key="1">
    <citation type="submission" date="2018-10" db="EMBL/GenBank/DDBJ databases">
        <title>Fifty Aureobasidium pullulans genomes reveal a recombining polyextremotolerant generalist.</title>
        <authorList>
            <person name="Gostincar C."/>
            <person name="Turk M."/>
            <person name="Zajc J."/>
            <person name="Gunde-Cimerman N."/>
        </authorList>
    </citation>
    <scope>NUCLEOTIDE SEQUENCE [LARGE SCALE GENOMIC DNA]</scope>
    <source>
        <strain evidence="1 2">EXF-11013</strain>
    </source>
</reference>
<comment type="caution">
    <text evidence="1">The sequence shown here is derived from an EMBL/GenBank/DDBJ whole genome shotgun (WGS) entry which is preliminary data.</text>
</comment>
<protein>
    <submittedName>
        <fullName evidence="1">Uncharacterized protein</fullName>
    </submittedName>
</protein>
<dbReference type="InterPro" id="IPR032675">
    <property type="entry name" value="LRR_dom_sf"/>
</dbReference>
<dbReference type="Gene3D" id="3.80.10.10">
    <property type="entry name" value="Ribonuclease Inhibitor"/>
    <property type="match status" value="1"/>
</dbReference>
<dbReference type="Proteomes" id="UP000310687">
    <property type="component" value="Unassembled WGS sequence"/>
</dbReference>
<accession>A0A4S8WZX0</accession>
<name>A0A4S8WZX0_AURPU</name>
<evidence type="ECO:0000313" key="2">
    <source>
        <dbReference type="Proteomes" id="UP000310687"/>
    </source>
</evidence>
<organism evidence="1 2">
    <name type="scientific">Aureobasidium pullulans</name>
    <name type="common">Black yeast</name>
    <name type="synonym">Pullularia pullulans</name>
    <dbReference type="NCBI Taxonomy" id="5580"/>
    <lineage>
        <taxon>Eukaryota</taxon>
        <taxon>Fungi</taxon>
        <taxon>Dikarya</taxon>
        <taxon>Ascomycota</taxon>
        <taxon>Pezizomycotina</taxon>
        <taxon>Dothideomycetes</taxon>
        <taxon>Dothideomycetidae</taxon>
        <taxon>Dothideales</taxon>
        <taxon>Saccotheciaceae</taxon>
        <taxon>Aureobasidium</taxon>
    </lineage>
</organism>
<proteinExistence type="predicted"/>